<dbReference type="Pfam" id="PF00364">
    <property type="entry name" value="Biotin_lipoyl"/>
    <property type="match status" value="1"/>
</dbReference>
<keyword evidence="2" id="KW-0547">Nucleotide-binding</keyword>
<dbReference type="GO" id="GO:0005524">
    <property type="term" value="F:ATP binding"/>
    <property type="evidence" value="ECO:0007669"/>
    <property type="project" value="UniProtKB-KW"/>
</dbReference>
<reference evidence="7" key="1">
    <citation type="submission" date="2018-05" db="EMBL/GenBank/DDBJ databases">
        <authorList>
            <person name="Lanie J.A."/>
            <person name="Ng W.-L."/>
            <person name="Kazmierczak K.M."/>
            <person name="Andrzejewski T.M."/>
            <person name="Davidsen T.M."/>
            <person name="Wayne K.J."/>
            <person name="Tettelin H."/>
            <person name="Glass J.I."/>
            <person name="Rusch D."/>
            <person name="Podicherti R."/>
            <person name="Tsui H.-C.T."/>
            <person name="Winkler M.E."/>
        </authorList>
    </citation>
    <scope>NUCLEOTIDE SEQUENCE</scope>
</reference>
<dbReference type="SUPFAM" id="SSF51246">
    <property type="entry name" value="Rudiment single hybrid motif"/>
    <property type="match status" value="1"/>
</dbReference>
<dbReference type="EMBL" id="UINC01082694">
    <property type="protein sequence ID" value="SVC27700.1"/>
    <property type="molecule type" value="Genomic_DNA"/>
</dbReference>
<sequence length="412" mass="45027">YRTTPSYDSLLAKLVAHTNGNDFTVLSQKTYRALCECRIAGLSTNIGFLQNLLQNDDFRTGDIATTFIASHLGTLVDGVDHQRRYFETADELAADNNLVGVKVDASNPLAVLAHGKSEAVPEVSENIDYSGPDGTIAIAAPMLGTIVSIDVTVGDSVYPGRQVLIMEAMKMQHVIEAEISGIVRQLPVQPGDTVYAGGALAYVTEQEVAIPDGGEQVTIDLDYIRPDLAEVFDRQGYTLDDRRPEAVARRRKTNQRTVRENIEQLCDPGSFNEYGSLVLAARRAMHSMEELIERTPTDGMVMGLGRVNGQYFPDETARCVVISYDYTVLAGTQGKHNHKKKDRMFEIAEQWRLPVVFFTEGGGGRPGDTDMIFAANLHVNAFHLWGRLSGLVPLVGITSGRCFAGNAVILGC</sequence>
<evidence type="ECO:0000256" key="2">
    <source>
        <dbReference type="ARBA" id="ARBA00022741"/>
    </source>
</evidence>
<dbReference type="InterPro" id="IPR011053">
    <property type="entry name" value="Single_hybrid_motif"/>
</dbReference>
<dbReference type="Gene3D" id="3.30.470.20">
    <property type="entry name" value="ATP-grasp fold, B domain"/>
    <property type="match status" value="1"/>
</dbReference>
<dbReference type="InterPro" id="IPR029045">
    <property type="entry name" value="ClpP/crotonase-like_dom_sf"/>
</dbReference>
<proteinExistence type="predicted"/>
<dbReference type="InterPro" id="IPR050856">
    <property type="entry name" value="Biotin_carboxylase_complex"/>
</dbReference>
<evidence type="ECO:0008006" key="8">
    <source>
        <dbReference type="Google" id="ProtNLM"/>
    </source>
</evidence>
<dbReference type="PROSITE" id="PS50968">
    <property type="entry name" value="BIOTINYL_LIPOYL"/>
    <property type="match status" value="1"/>
</dbReference>
<organism evidence="7">
    <name type="scientific">marine metagenome</name>
    <dbReference type="NCBI Taxonomy" id="408172"/>
    <lineage>
        <taxon>unclassified sequences</taxon>
        <taxon>metagenomes</taxon>
        <taxon>ecological metagenomes</taxon>
    </lineage>
</organism>
<feature type="domain" description="Biotin carboxylation" evidence="6">
    <location>
        <begin position="1"/>
        <end position="73"/>
    </location>
</feature>
<feature type="domain" description="Lipoyl-binding" evidence="5">
    <location>
        <begin position="124"/>
        <end position="204"/>
    </location>
</feature>
<evidence type="ECO:0000256" key="3">
    <source>
        <dbReference type="ARBA" id="ARBA00022840"/>
    </source>
</evidence>
<dbReference type="SUPFAM" id="SSF52096">
    <property type="entry name" value="ClpP/crotonase"/>
    <property type="match status" value="1"/>
</dbReference>
<dbReference type="InterPro" id="IPR005482">
    <property type="entry name" value="Biotin_COase_C"/>
</dbReference>
<evidence type="ECO:0000256" key="1">
    <source>
        <dbReference type="ARBA" id="ARBA00022598"/>
    </source>
</evidence>
<dbReference type="SUPFAM" id="SSF51230">
    <property type="entry name" value="Single hybrid motif"/>
    <property type="match status" value="1"/>
</dbReference>
<dbReference type="InterPro" id="IPR011054">
    <property type="entry name" value="Rudment_hybrid_motif"/>
</dbReference>
<dbReference type="AlphaFoldDB" id="A0A382KTA4"/>
<dbReference type="InterPro" id="IPR011764">
    <property type="entry name" value="Biotin_carboxylation_dom"/>
</dbReference>
<dbReference type="CDD" id="cd06850">
    <property type="entry name" value="biotinyl_domain"/>
    <property type="match status" value="1"/>
</dbReference>
<dbReference type="Pfam" id="PF01039">
    <property type="entry name" value="Carboxyl_trans"/>
    <property type="match status" value="1"/>
</dbReference>
<protein>
    <recommendedName>
        <fullName evidence="8">Lipoyl-binding domain-containing protein</fullName>
    </recommendedName>
</protein>
<keyword evidence="1" id="KW-0436">Ligase</keyword>
<feature type="non-terminal residue" evidence="7">
    <location>
        <position position="1"/>
    </location>
</feature>
<dbReference type="InterPro" id="IPR034733">
    <property type="entry name" value="AcCoA_carboxyl_beta"/>
</dbReference>
<dbReference type="GO" id="GO:0016874">
    <property type="term" value="F:ligase activity"/>
    <property type="evidence" value="ECO:0007669"/>
    <property type="project" value="UniProtKB-KW"/>
</dbReference>
<dbReference type="Gene3D" id="2.40.50.100">
    <property type="match status" value="1"/>
</dbReference>
<dbReference type="Gene3D" id="3.90.226.10">
    <property type="entry name" value="2-enoyl-CoA Hydratase, Chain A, domain 1"/>
    <property type="match status" value="1"/>
</dbReference>
<feature type="non-terminal residue" evidence="7">
    <location>
        <position position="412"/>
    </location>
</feature>
<accession>A0A382KTA4</accession>
<dbReference type="SMART" id="SM00878">
    <property type="entry name" value="Biotin_carb_C"/>
    <property type="match status" value="1"/>
</dbReference>
<evidence type="ECO:0000259" key="5">
    <source>
        <dbReference type="PROSITE" id="PS50968"/>
    </source>
</evidence>
<gene>
    <name evidence="7" type="ORF">METZ01_LOCUS280554</name>
</gene>
<dbReference type="PROSITE" id="PS50979">
    <property type="entry name" value="BC"/>
    <property type="match status" value="1"/>
</dbReference>
<dbReference type="Pfam" id="PF02785">
    <property type="entry name" value="Biotin_carb_C"/>
    <property type="match status" value="1"/>
</dbReference>
<name>A0A382KTA4_9ZZZZ</name>
<keyword evidence="3" id="KW-0067">ATP-binding</keyword>
<evidence type="ECO:0000256" key="4">
    <source>
        <dbReference type="ARBA" id="ARBA00023267"/>
    </source>
</evidence>
<dbReference type="InterPro" id="IPR001882">
    <property type="entry name" value="Biotin_BS"/>
</dbReference>
<keyword evidence="4" id="KW-0092">Biotin</keyword>
<dbReference type="InterPro" id="IPR000089">
    <property type="entry name" value="Biotin_lipoyl"/>
</dbReference>
<dbReference type="PANTHER" id="PTHR18866:SF33">
    <property type="entry name" value="METHYLCROTONOYL-COA CARBOXYLASE SUBUNIT ALPHA, MITOCHONDRIAL-RELATED"/>
    <property type="match status" value="1"/>
</dbReference>
<dbReference type="PANTHER" id="PTHR18866">
    <property type="entry name" value="CARBOXYLASE:PYRUVATE/ACETYL-COA/PROPIONYL-COA CARBOXYLASE"/>
    <property type="match status" value="1"/>
</dbReference>
<dbReference type="PROSITE" id="PS00188">
    <property type="entry name" value="BIOTIN"/>
    <property type="match status" value="1"/>
</dbReference>
<evidence type="ECO:0000259" key="6">
    <source>
        <dbReference type="PROSITE" id="PS50979"/>
    </source>
</evidence>
<evidence type="ECO:0000313" key="7">
    <source>
        <dbReference type="EMBL" id="SVC27700.1"/>
    </source>
</evidence>